<dbReference type="GO" id="GO:0005789">
    <property type="term" value="C:endoplasmic reticulum membrane"/>
    <property type="evidence" value="ECO:0007669"/>
    <property type="project" value="UniProtKB-SubCell"/>
</dbReference>
<feature type="transmembrane region" description="Helical" evidence="13">
    <location>
        <begin position="302"/>
        <end position="328"/>
    </location>
</feature>
<accession>A0AAN7YIU5</accession>
<comment type="similarity">
    <text evidence="3 13">Belongs to the PIGM family.</text>
</comment>
<dbReference type="GO" id="GO:0051751">
    <property type="term" value="F:alpha-1,4-mannosyltransferase activity"/>
    <property type="evidence" value="ECO:0007669"/>
    <property type="project" value="InterPro"/>
</dbReference>
<dbReference type="GO" id="GO:0004376">
    <property type="term" value="F:GPI mannosyltransferase activity"/>
    <property type="evidence" value="ECO:0007669"/>
    <property type="project" value="InterPro"/>
</dbReference>
<evidence type="ECO:0000256" key="1">
    <source>
        <dbReference type="ARBA" id="ARBA00004477"/>
    </source>
</evidence>
<dbReference type="Proteomes" id="UP001310890">
    <property type="component" value="Unassembled WGS sequence"/>
</dbReference>
<feature type="transmembrane region" description="Helical" evidence="13">
    <location>
        <begin position="340"/>
        <end position="358"/>
    </location>
</feature>
<dbReference type="PANTHER" id="PTHR12886">
    <property type="entry name" value="PIG-M MANNOSYLTRANSFERASE"/>
    <property type="match status" value="1"/>
</dbReference>
<evidence type="ECO:0000256" key="8">
    <source>
        <dbReference type="ARBA" id="ARBA00022692"/>
    </source>
</evidence>
<evidence type="ECO:0000256" key="9">
    <source>
        <dbReference type="ARBA" id="ARBA00022824"/>
    </source>
</evidence>
<dbReference type="PANTHER" id="PTHR12886:SF0">
    <property type="entry name" value="GPI MANNOSYLTRANSFERASE 1"/>
    <property type="match status" value="1"/>
</dbReference>
<feature type="transmembrane region" description="Helical" evidence="13">
    <location>
        <begin position="148"/>
        <end position="171"/>
    </location>
</feature>
<evidence type="ECO:0000256" key="11">
    <source>
        <dbReference type="ARBA" id="ARBA00023136"/>
    </source>
</evidence>
<dbReference type="EMBL" id="JAVRRL010000051">
    <property type="protein sequence ID" value="KAK5110303.1"/>
    <property type="molecule type" value="Genomic_DNA"/>
</dbReference>
<evidence type="ECO:0000256" key="5">
    <source>
        <dbReference type="ARBA" id="ARBA00022502"/>
    </source>
</evidence>
<dbReference type="GO" id="GO:1990529">
    <property type="term" value="C:glycosylphosphatidylinositol-mannosyltransferase I complex"/>
    <property type="evidence" value="ECO:0007669"/>
    <property type="project" value="TreeGrafter"/>
</dbReference>
<feature type="transmembrane region" description="Helical" evidence="13">
    <location>
        <begin position="68"/>
        <end position="89"/>
    </location>
</feature>
<comment type="pathway">
    <text evidence="2 13">Glycolipid biosynthesis; glycosylphosphatidylinositol-anchor biosynthesis.</text>
</comment>
<evidence type="ECO:0000313" key="15">
    <source>
        <dbReference type="Proteomes" id="UP001310890"/>
    </source>
</evidence>
<organism evidence="14 15">
    <name type="scientific">Meristemomyces frigidus</name>
    <dbReference type="NCBI Taxonomy" id="1508187"/>
    <lineage>
        <taxon>Eukaryota</taxon>
        <taxon>Fungi</taxon>
        <taxon>Dikarya</taxon>
        <taxon>Ascomycota</taxon>
        <taxon>Pezizomycotina</taxon>
        <taxon>Dothideomycetes</taxon>
        <taxon>Dothideomycetidae</taxon>
        <taxon>Mycosphaerellales</taxon>
        <taxon>Teratosphaeriaceae</taxon>
        <taxon>Meristemomyces</taxon>
    </lineage>
</organism>
<evidence type="ECO:0000313" key="14">
    <source>
        <dbReference type="EMBL" id="KAK5110303.1"/>
    </source>
</evidence>
<protein>
    <recommendedName>
        <fullName evidence="4 13">GPI mannosyltransferase 1</fullName>
        <ecNumber evidence="13">2.4.1.-</ecNumber>
    </recommendedName>
    <alternativeName>
        <fullName evidence="13">GPI mannosyltransferase I</fullName>
    </alternativeName>
</protein>
<evidence type="ECO:0000256" key="12">
    <source>
        <dbReference type="ARBA" id="ARBA00025399"/>
    </source>
</evidence>
<feature type="transmembrane region" description="Helical" evidence="13">
    <location>
        <begin position="370"/>
        <end position="391"/>
    </location>
</feature>
<keyword evidence="9 13" id="KW-0256">Endoplasmic reticulum</keyword>
<comment type="function">
    <text evidence="12 13">Mannosyltransferase involved in glycosylphosphatidylinositol-anchor biosynthesis. Transfers the first alpha-1,4-mannose to GlcN-acyl-PI during GPI precursor assembly. Required for cell wall integrity.</text>
</comment>
<dbReference type="AlphaFoldDB" id="A0AAN7YIU5"/>
<comment type="caution">
    <text evidence="14">The sequence shown here is derived from an EMBL/GenBank/DDBJ whole genome shotgun (WGS) entry which is preliminary data.</text>
</comment>
<reference evidence="14" key="1">
    <citation type="submission" date="2023-08" db="EMBL/GenBank/DDBJ databases">
        <title>Black Yeasts Isolated from many extreme environments.</title>
        <authorList>
            <person name="Coleine C."/>
            <person name="Stajich J.E."/>
            <person name="Selbmann L."/>
        </authorList>
    </citation>
    <scope>NUCLEOTIDE SEQUENCE</scope>
    <source>
        <strain evidence="14">CCFEE 5401</strain>
    </source>
</reference>
<keyword evidence="6 13" id="KW-0328">Glycosyltransferase</keyword>
<keyword evidence="8 13" id="KW-0812">Transmembrane</keyword>
<dbReference type="GO" id="GO:0006506">
    <property type="term" value="P:GPI anchor biosynthetic process"/>
    <property type="evidence" value="ECO:0007669"/>
    <property type="project" value="UniProtKB-KW"/>
</dbReference>
<dbReference type="InterPro" id="IPR007704">
    <property type="entry name" value="PIG-M"/>
</dbReference>
<sequence length="407" mass="45985">MKPSLAFSLAIALRAALLYFGYTDIDYLVFTDAARFLSHNRSPYDRATYRYTPLLSWLLYPTTWAGGYWFDFGKVLFCFADILTGWLIICTLRKRMSLAKATDYACIWLLNPIVASISARGSSEGVVALLTIALLWAALERRVILAGVLLGVAVHFKIYPFIYATSIFVWLDRSKAGSVRPGRKGGDVPQWLQHALDLLNPLRVKLALSSFVTFMALNMVMLKYYGLSFLKHTFLYHFTRIDHRHNFSVYNTVLHYNSAYPSNAASLRIEALAFLPQLLLSVVVIPLVLSKRNLAGSMLAQTFAFVTFNKVCTSQYFLWYLVFLPVYLPDATLLWGRRGVLMLVAWVIGQALWLQQGYELEFLGHSTFAPGLWVASIAFFLANCWILYAIVADIGRLPRGTVSTKTS</sequence>
<name>A0AAN7YIU5_9PEZI</name>
<dbReference type="EC" id="2.4.1.-" evidence="13"/>
<keyword evidence="5 13" id="KW-0337">GPI-anchor biosynthesis</keyword>
<comment type="subcellular location">
    <subcellularLocation>
        <location evidence="1 13">Endoplasmic reticulum membrane</location>
        <topology evidence="1 13">Multi-pass membrane protein</topology>
    </subcellularLocation>
</comment>
<dbReference type="Pfam" id="PF05007">
    <property type="entry name" value="Mannosyl_trans"/>
    <property type="match status" value="1"/>
</dbReference>
<feature type="transmembrane region" description="Helical" evidence="13">
    <location>
        <begin position="271"/>
        <end position="290"/>
    </location>
</feature>
<evidence type="ECO:0000256" key="7">
    <source>
        <dbReference type="ARBA" id="ARBA00022679"/>
    </source>
</evidence>
<evidence type="ECO:0000256" key="6">
    <source>
        <dbReference type="ARBA" id="ARBA00022676"/>
    </source>
</evidence>
<evidence type="ECO:0000256" key="4">
    <source>
        <dbReference type="ARBA" id="ARBA00013797"/>
    </source>
</evidence>
<evidence type="ECO:0000256" key="3">
    <source>
        <dbReference type="ARBA" id="ARBA00011071"/>
    </source>
</evidence>
<evidence type="ECO:0000256" key="10">
    <source>
        <dbReference type="ARBA" id="ARBA00022989"/>
    </source>
</evidence>
<evidence type="ECO:0000256" key="2">
    <source>
        <dbReference type="ARBA" id="ARBA00004687"/>
    </source>
</evidence>
<evidence type="ECO:0000256" key="13">
    <source>
        <dbReference type="RuleBase" id="RU365064"/>
    </source>
</evidence>
<keyword evidence="7 13" id="KW-0808">Transferase</keyword>
<gene>
    <name evidence="14" type="ORF">LTR62_006156</name>
</gene>
<proteinExistence type="inferred from homology"/>
<keyword evidence="11 13" id="KW-0472">Membrane</keyword>
<feature type="transmembrane region" description="Helical" evidence="13">
    <location>
        <begin position="206"/>
        <end position="225"/>
    </location>
</feature>
<keyword evidence="10 13" id="KW-1133">Transmembrane helix</keyword>